<evidence type="ECO:0000256" key="1">
    <source>
        <dbReference type="SAM" id="MobiDB-lite"/>
    </source>
</evidence>
<evidence type="ECO:0000313" key="2">
    <source>
        <dbReference type="EMBL" id="AAM74458.1"/>
    </source>
</evidence>
<dbReference type="AlphaFoldDB" id="Q7G324"/>
<gene>
    <name evidence="2" type="primary">OSJNAa0019N10.16</name>
</gene>
<feature type="compositionally biased region" description="Gly residues" evidence="1">
    <location>
        <begin position="143"/>
        <end position="154"/>
    </location>
</feature>
<reference evidence="3" key="2">
    <citation type="journal article" date="2008" name="Nucleic Acids Res.">
        <title>The rice annotation project database (RAP-DB): 2008 update.</title>
        <authorList>
            <consortium name="The rice annotation project (RAP)"/>
        </authorList>
    </citation>
    <scope>GENOME REANNOTATION</scope>
    <source>
        <strain evidence="3">cv. Nipponbare</strain>
    </source>
</reference>
<feature type="compositionally biased region" description="Basic and acidic residues" evidence="1">
    <location>
        <begin position="133"/>
        <end position="142"/>
    </location>
</feature>
<organism evidence="2 3">
    <name type="scientific">Oryza sativa subsp. japonica</name>
    <name type="common">Rice</name>
    <dbReference type="NCBI Taxonomy" id="39947"/>
    <lineage>
        <taxon>Eukaryota</taxon>
        <taxon>Viridiplantae</taxon>
        <taxon>Streptophyta</taxon>
        <taxon>Embryophyta</taxon>
        <taxon>Tracheophyta</taxon>
        <taxon>Spermatophyta</taxon>
        <taxon>Magnoliopsida</taxon>
        <taxon>Liliopsida</taxon>
        <taxon>Poales</taxon>
        <taxon>Poaceae</taxon>
        <taxon>BOP clade</taxon>
        <taxon>Oryzoideae</taxon>
        <taxon>Oryzeae</taxon>
        <taxon>Oryzinae</taxon>
        <taxon>Oryza</taxon>
        <taxon>Oryza sativa</taxon>
    </lineage>
</organism>
<accession>Q7G324</accession>
<reference evidence="3" key="1">
    <citation type="journal article" date="2005" name="Nature">
        <title>The map-based sequence of the rice genome.</title>
        <authorList>
            <consortium name="International rice genome sequencing project (IRGSP)"/>
            <person name="Matsumoto T."/>
            <person name="Wu J."/>
            <person name="Kanamori H."/>
            <person name="Katayose Y."/>
            <person name="Fujisawa M."/>
            <person name="Namiki N."/>
            <person name="Mizuno H."/>
            <person name="Yamamoto K."/>
            <person name="Antonio B.A."/>
            <person name="Baba T."/>
            <person name="Sakata K."/>
            <person name="Nagamura Y."/>
            <person name="Aoki H."/>
            <person name="Arikawa K."/>
            <person name="Arita K."/>
            <person name="Bito T."/>
            <person name="Chiden Y."/>
            <person name="Fujitsuka N."/>
            <person name="Fukunaka R."/>
            <person name="Hamada M."/>
            <person name="Harada C."/>
            <person name="Hayashi A."/>
            <person name="Hijishita S."/>
            <person name="Honda M."/>
            <person name="Hosokawa S."/>
            <person name="Ichikawa Y."/>
            <person name="Idonuma A."/>
            <person name="Iijima M."/>
            <person name="Ikeda M."/>
            <person name="Ikeno M."/>
            <person name="Ito K."/>
            <person name="Ito S."/>
            <person name="Ito T."/>
            <person name="Ito Y."/>
            <person name="Ito Y."/>
            <person name="Iwabuchi A."/>
            <person name="Kamiya K."/>
            <person name="Karasawa W."/>
            <person name="Kurita K."/>
            <person name="Katagiri S."/>
            <person name="Kikuta A."/>
            <person name="Kobayashi H."/>
            <person name="Kobayashi N."/>
            <person name="Machita K."/>
            <person name="Maehara T."/>
            <person name="Masukawa M."/>
            <person name="Mizubayashi T."/>
            <person name="Mukai Y."/>
            <person name="Nagasaki H."/>
            <person name="Nagata Y."/>
            <person name="Naito S."/>
            <person name="Nakashima M."/>
            <person name="Nakama Y."/>
            <person name="Nakamichi Y."/>
            <person name="Nakamura M."/>
            <person name="Meguro A."/>
            <person name="Negishi M."/>
            <person name="Ohta I."/>
            <person name="Ohta T."/>
            <person name="Okamoto M."/>
            <person name="Ono N."/>
            <person name="Saji S."/>
            <person name="Sakaguchi M."/>
            <person name="Sakai K."/>
            <person name="Shibata M."/>
            <person name="Shimokawa T."/>
            <person name="Song J."/>
            <person name="Takazaki Y."/>
            <person name="Terasawa K."/>
            <person name="Tsugane M."/>
            <person name="Tsuji K."/>
            <person name="Ueda S."/>
            <person name="Waki K."/>
            <person name="Yamagata H."/>
            <person name="Yamamoto M."/>
            <person name="Yamamoto S."/>
            <person name="Yamane H."/>
            <person name="Yoshiki S."/>
            <person name="Yoshihara R."/>
            <person name="Yukawa K."/>
            <person name="Zhong H."/>
            <person name="Yano M."/>
            <person name="Yuan Q."/>
            <person name="Ouyang S."/>
            <person name="Liu J."/>
            <person name="Jones K.M."/>
            <person name="Gansberger K."/>
            <person name="Moffat K."/>
            <person name="Hill J."/>
            <person name="Bera J."/>
            <person name="Fadrosh D."/>
            <person name="Jin S."/>
            <person name="Johri S."/>
            <person name="Kim M."/>
            <person name="Overton L."/>
            <person name="Reardon M."/>
            <person name="Tsitrin T."/>
            <person name="Vuong H."/>
            <person name="Weaver B."/>
            <person name="Ciecko A."/>
            <person name="Tallon L."/>
            <person name="Jackson J."/>
            <person name="Pai G."/>
            <person name="Aken S.V."/>
            <person name="Utterback T."/>
            <person name="Reidmuller S."/>
            <person name="Feldblyum T."/>
            <person name="Hsiao J."/>
            <person name="Zismann V."/>
            <person name="Iobst S."/>
            <person name="de Vazeille A.R."/>
            <person name="Buell C.R."/>
            <person name="Ying K."/>
            <person name="Li Y."/>
            <person name="Lu T."/>
            <person name="Huang Y."/>
            <person name="Zhao Q."/>
            <person name="Feng Q."/>
            <person name="Zhang L."/>
            <person name="Zhu J."/>
            <person name="Weng Q."/>
            <person name="Mu J."/>
            <person name="Lu Y."/>
            <person name="Fan D."/>
            <person name="Liu Y."/>
            <person name="Guan J."/>
            <person name="Zhang Y."/>
            <person name="Yu S."/>
            <person name="Liu X."/>
            <person name="Zhang Y."/>
            <person name="Hong G."/>
            <person name="Han B."/>
            <person name="Choisne N."/>
            <person name="Demange N."/>
            <person name="Orjeda G."/>
            <person name="Samain S."/>
            <person name="Cattolico L."/>
            <person name="Pelletier E."/>
            <person name="Couloux A."/>
            <person name="Segurens B."/>
            <person name="Wincker P."/>
            <person name="D'Hont A."/>
            <person name="Scarpelli C."/>
            <person name="Weissenbach J."/>
            <person name="Salanoubat M."/>
            <person name="Quetier F."/>
            <person name="Yu Y."/>
            <person name="Kim H.R."/>
            <person name="Rambo T."/>
            <person name="Currie J."/>
            <person name="Collura K."/>
            <person name="Luo M."/>
            <person name="Yang T."/>
            <person name="Ammiraju J.S.S."/>
            <person name="Engler F."/>
            <person name="Soderlund C."/>
            <person name="Wing R.A."/>
            <person name="Palmer L.E."/>
            <person name="de la Bastide M."/>
            <person name="Spiegel L."/>
            <person name="Nascimento L."/>
            <person name="Zutavern T."/>
            <person name="O'Shaughnessy A."/>
            <person name="Dike S."/>
            <person name="Dedhia N."/>
            <person name="Preston R."/>
            <person name="Balija V."/>
            <person name="McCombie W.R."/>
            <person name="Chow T."/>
            <person name="Chen H."/>
            <person name="Chung M."/>
            <person name="Chen C."/>
            <person name="Shaw J."/>
            <person name="Wu H."/>
            <person name="Hsiao K."/>
            <person name="Chao Y."/>
            <person name="Chu M."/>
            <person name="Cheng C."/>
            <person name="Hour A."/>
            <person name="Lee P."/>
            <person name="Lin S."/>
            <person name="Lin Y."/>
            <person name="Liou J."/>
            <person name="Liu S."/>
            <person name="Hsing Y."/>
            <person name="Raghuvanshi S."/>
            <person name="Mohanty A."/>
            <person name="Bharti A.K."/>
            <person name="Gaur A."/>
            <person name="Gupta V."/>
            <person name="Kumar D."/>
            <person name="Ravi V."/>
            <person name="Vij S."/>
            <person name="Kapur A."/>
            <person name="Khurana P."/>
            <person name="Khurana P."/>
            <person name="Khurana J.P."/>
            <person name="Tyagi A.K."/>
            <person name="Gaikwad K."/>
            <person name="Singh A."/>
            <person name="Dalal V."/>
            <person name="Srivastava S."/>
            <person name="Dixit A."/>
            <person name="Pal A.K."/>
            <person name="Ghazi I.A."/>
            <person name="Yadav M."/>
            <person name="Pandit A."/>
            <person name="Bhargava A."/>
            <person name="Sureshbabu K."/>
            <person name="Batra K."/>
            <person name="Sharma T.R."/>
            <person name="Mohapatra T."/>
            <person name="Singh N.K."/>
            <person name="Messing J."/>
            <person name="Nelson A.B."/>
            <person name="Fuks G."/>
            <person name="Kavchok S."/>
            <person name="Keizer G."/>
            <person name="Linton E."/>
            <person name="Llaca V."/>
            <person name="Song R."/>
            <person name="Tanyolac B."/>
            <person name="Young S."/>
            <person name="Ho-Il K."/>
            <person name="Hahn J.H."/>
            <person name="Sangsakoo G."/>
            <person name="Vanavichit A."/>
            <person name="de Mattos Luiz.A.T."/>
            <person name="Zimmer P.D."/>
            <person name="Malone G."/>
            <person name="Dellagostin O."/>
            <person name="de Oliveira A.C."/>
            <person name="Bevan M."/>
            <person name="Bancroft I."/>
            <person name="Minx P."/>
            <person name="Cordum H."/>
            <person name="Wilson R."/>
            <person name="Cheng Z."/>
            <person name="Jin W."/>
            <person name="Jiang J."/>
            <person name="Leong S.A."/>
            <person name="Iwama H."/>
            <person name="Gojobori T."/>
            <person name="Itoh T."/>
            <person name="Niimura Y."/>
            <person name="Fujii Y."/>
            <person name="Habara T."/>
            <person name="Sakai H."/>
            <person name="Sato Y."/>
            <person name="Wilson G."/>
            <person name="Kumar K."/>
            <person name="McCouch S."/>
            <person name="Juretic N."/>
            <person name="Hoen D."/>
            <person name="Wright S."/>
            <person name="Bruskiewich R."/>
            <person name="Bureau T."/>
            <person name="Miyao A."/>
            <person name="Hirochika H."/>
            <person name="Nishikawa T."/>
            <person name="Kadowaki K."/>
            <person name="Sugiura M."/>
            <person name="Burr B."/>
            <person name="Sasaki T."/>
        </authorList>
    </citation>
    <scope>NUCLEOTIDE SEQUENCE [LARGE SCALE GENOMIC DNA]</scope>
    <source>
        <strain evidence="3">cv. Nipponbare</strain>
    </source>
</reference>
<dbReference type="EMBL" id="AC124213">
    <property type="protein sequence ID" value="AAM74458.1"/>
    <property type="molecule type" value="Genomic_DNA"/>
</dbReference>
<feature type="compositionally biased region" description="Basic and acidic residues" evidence="1">
    <location>
        <begin position="1"/>
        <end position="32"/>
    </location>
</feature>
<feature type="compositionally biased region" description="Basic and acidic residues" evidence="1">
    <location>
        <begin position="171"/>
        <end position="180"/>
    </location>
</feature>
<protein>
    <recommendedName>
        <fullName evidence="4">BKRF1 encodes EBNA-1 protein-like</fullName>
    </recommendedName>
</protein>
<proteinExistence type="predicted"/>
<feature type="region of interest" description="Disordered" evidence="1">
    <location>
        <begin position="1"/>
        <end position="195"/>
    </location>
</feature>
<name>Q7G324_ORYSJ</name>
<evidence type="ECO:0008006" key="4">
    <source>
        <dbReference type="Google" id="ProtNLM"/>
    </source>
</evidence>
<dbReference type="Proteomes" id="UP000000763">
    <property type="component" value="Chromosome 10"/>
</dbReference>
<sequence>MEAAQRDNEPARRNDDDDDEHRRGSVEGEARPRATLPLRCRRWWCRSEPTSRGGGWGGRRDAGDEEDGEPGAGDGGLWTNQRVGRGGGRRGDAEGGDGAAGPHLSGAAGEAGGSTVAATPLFCRRGRVSGDFPAKRRADRGRGGGCEAEGGDGATGRCSGEEGEAAGGRPAPEREKEKAGRGGAATRELGKGLKRENTQRAFHFIGEGRELGMREGRTAMGNTAGGHGRRPGMAWPFQAIGGAIQGGKRGKSKRNQWGLILPI</sequence>
<evidence type="ECO:0000313" key="3">
    <source>
        <dbReference type="Proteomes" id="UP000000763"/>
    </source>
</evidence>